<evidence type="ECO:0000259" key="5">
    <source>
        <dbReference type="Pfam" id="PF00496"/>
    </source>
</evidence>
<dbReference type="GO" id="GO:1904680">
    <property type="term" value="F:peptide transmembrane transporter activity"/>
    <property type="evidence" value="ECO:0007669"/>
    <property type="project" value="TreeGrafter"/>
</dbReference>
<comment type="similarity">
    <text evidence="2">Belongs to the bacterial solute-binding protein 5 family.</text>
</comment>
<dbReference type="SUPFAM" id="SSF53850">
    <property type="entry name" value="Periplasmic binding protein-like II"/>
    <property type="match status" value="1"/>
</dbReference>
<dbReference type="Gene3D" id="3.40.190.10">
    <property type="entry name" value="Periplasmic binding protein-like II"/>
    <property type="match status" value="1"/>
</dbReference>
<reference evidence="6 7" key="4">
    <citation type="journal article" date="2020" name="PLoS ONE">
        <title>Taxonomic classification of strain PO100/5 shows a broader geographic distribution and genetic markers of the recently described Corynebacterium silvaticum.</title>
        <authorList>
            <person name="Viana M.V.C."/>
            <person name="Profeta R."/>
            <person name="da Silva A.L."/>
            <person name="Hurtado R."/>
            <person name="Cerqueira J.C."/>
            <person name="Ribeiro B.F.S."/>
            <person name="Almeida M.O."/>
            <person name="Morais-Rodrigues F."/>
            <person name="Soares S.C."/>
            <person name="Oliveira M."/>
            <person name="Tavares L."/>
            <person name="Figueiredo H."/>
            <person name="Wattam A.R."/>
            <person name="Barh D."/>
            <person name="Ghosh P."/>
            <person name="Silva A."/>
            <person name="Azevedo V."/>
        </authorList>
    </citation>
    <scope>NUCLEOTIDE SEQUENCE [LARGE SCALE GENOMIC DNA]</scope>
    <source>
        <strain evidence="6 7">PO100/5</strain>
    </source>
</reference>
<dbReference type="EMBL" id="CP021417">
    <property type="protein sequence ID" value="ARU46990.1"/>
    <property type="molecule type" value="Genomic_DNA"/>
</dbReference>
<dbReference type="Pfam" id="PF00496">
    <property type="entry name" value="SBP_bac_5"/>
    <property type="match status" value="1"/>
</dbReference>
<organism evidence="6 7">
    <name type="scientific">Corynebacterium silvaticum</name>
    <dbReference type="NCBI Taxonomy" id="2320431"/>
    <lineage>
        <taxon>Bacteria</taxon>
        <taxon>Bacillati</taxon>
        <taxon>Actinomycetota</taxon>
        <taxon>Actinomycetes</taxon>
        <taxon>Mycobacteriales</taxon>
        <taxon>Corynebacteriaceae</taxon>
        <taxon>Corynebacterium</taxon>
    </lineage>
</organism>
<evidence type="ECO:0000256" key="1">
    <source>
        <dbReference type="ARBA" id="ARBA00004193"/>
    </source>
</evidence>
<dbReference type="OrthoDB" id="9046151at2"/>
<reference evidence="6 7" key="2">
    <citation type="journal article" date="2020" name="Antonie Van Leeuwenhoek">
        <title>Phylogenomic characterisation of a novel corynebacterial species pathogenic to animals.</title>
        <authorList>
            <person name="Moller J."/>
            <person name="Musella L."/>
            <person name="Melnikov V."/>
            <person name="Geissdorfer W."/>
            <person name="Burkovski A."/>
            <person name="Sangal V."/>
        </authorList>
    </citation>
    <scope>NUCLEOTIDE SEQUENCE [LARGE SCALE GENOMIC DNA]</scope>
    <source>
        <strain evidence="6 7">PO100/5</strain>
    </source>
</reference>
<dbReference type="PANTHER" id="PTHR30290:SF9">
    <property type="entry name" value="OLIGOPEPTIDE-BINDING PROTEIN APPA"/>
    <property type="match status" value="1"/>
</dbReference>
<dbReference type="InterPro" id="IPR000914">
    <property type="entry name" value="SBP_5_dom"/>
</dbReference>
<keyword evidence="3" id="KW-0813">Transport</keyword>
<dbReference type="AlphaFoldDB" id="A0A7Y4LIV9"/>
<dbReference type="GO" id="GO:0043190">
    <property type="term" value="C:ATP-binding cassette (ABC) transporter complex"/>
    <property type="evidence" value="ECO:0007669"/>
    <property type="project" value="InterPro"/>
</dbReference>
<name>A0A7Y4LIV9_9CORY</name>
<evidence type="ECO:0000313" key="6">
    <source>
        <dbReference type="EMBL" id="ARU46990.1"/>
    </source>
</evidence>
<dbReference type="PANTHER" id="PTHR30290">
    <property type="entry name" value="PERIPLASMIC BINDING COMPONENT OF ABC TRANSPORTER"/>
    <property type="match status" value="1"/>
</dbReference>
<keyword evidence="7" id="KW-1185">Reference proteome</keyword>
<evidence type="ECO:0000256" key="4">
    <source>
        <dbReference type="ARBA" id="ARBA00022729"/>
    </source>
</evidence>
<dbReference type="PROSITE" id="PS51318">
    <property type="entry name" value="TAT"/>
    <property type="match status" value="1"/>
</dbReference>
<reference evidence="6 7" key="3">
    <citation type="journal article" date="2020" name="Int. J. Syst. Evol. Microbiol.">
        <title>Corynebacterium silvaticum sp. nov., a unique group of NTTB corynebacteria in wild boar and roe deer.</title>
        <authorList>
            <person name="Dangel A."/>
            <person name="Berger A."/>
            <person name="Rau J."/>
            <person name="Eisenberg T."/>
            <person name="Kampfer P."/>
            <person name="Margos G."/>
            <person name="Contzen M."/>
            <person name="Busse H.J."/>
            <person name="Konrad R."/>
            <person name="Peters M."/>
            <person name="Sting R."/>
            <person name="Sing A."/>
        </authorList>
    </citation>
    <scope>NUCLEOTIDE SEQUENCE [LARGE SCALE GENOMIC DNA]</scope>
    <source>
        <strain evidence="6 7">PO100/5</strain>
    </source>
</reference>
<sequence length="540" mass="59009">MSNASEKKYTRRDFFKITSAFGAAAGFAATLSACAPKGNDTSSPSAGASAGSLNKDGTITAAISYELGTNGFDPMSTTAALTVAANWHTMEGLTELNPTNGEPYAALAKELPKGEGKSIDVMLRDGAKFHDGTPVTADDVVFSFERVLDKANKSLYASFIPFIEKVAKKDDKTVTFTLTEETGVFASRLAVVKIVPKALVQANLDKFAANPIGSGAYKMTDNGGTSKTIKFERFEDYNGPKPALAKNMVWQIIPDASTRTNAIQSKTVQAIDSIPYLSIEQLKSSSSVESVQGFGLLFAMFNNDKSNPFSDVKNRQAFLYGVNIKQIIETALLGQASPVTSFLYKEHPQYHEAKVQYAHDAEKAKKLFAETGLKELRMLCTDHDWVKKCTPLIQESLSAIGIKVDLTEKKSSDVYNTIDGKPEAYDVVIAPGDPSVFGLDPDLLMRWWYSGDTWTESRMHWKGTPEYTKLQEILDAGLKSTNATEQKNKWNEALDLISENVPLYPLFHRKVPTAWDASSLVDFKPISLTGLNFVGVGSTK</sequence>
<reference evidence="6 7" key="1">
    <citation type="journal article" date="2014" name="BMC Vet. Res.">
        <title>First report of Corynebacterium pseudotuberculosis from caseous lymphadenitis lesions in Black Alentejano pig (Sus scrofa domesticus).</title>
        <authorList>
            <person name="Oliveira M."/>
            <person name="Barroco C."/>
            <person name="Mottola C."/>
            <person name="Santos R."/>
            <person name="Lemsaddek A."/>
            <person name="Tavares L."/>
            <person name="Semedo-Lemsaddek T."/>
        </authorList>
    </citation>
    <scope>NUCLEOTIDE SEQUENCE [LARGE SCALE GENOMIC DNA]</scope>
    <source>
        <strain evidence="6 7">PO100/5</strain>
    </source>
</reference>
<dbReference type="Proteomes" id="UP000195652">
    <property type="component" value="Chromosome"/>
</dbReference>
<gene>
    <name evidence="6" type="ORF">CBE74_11705</name>
</gene>
<dbReference type="PROSITE" id="PS01040">
    <property type="entry name" value="SBP_BACTERIAL_5"/>
    <property type="match status" value="1"/>
</dbReference>
<dbReference type="RefSeq" id="WP_087454762.1">
    <property type="nucleotide sequence ID" value="NZ_CP021417.2"/>
</dbReference>
<protein>
    <submittedName>
        <fullName evidence="6">ABC transporter substrate-binding protein</fullName>
    </submittedName>
</protein>
<dbReference type="InterPro" id="IPR006311">
    <property type="entry name" value="TAT_signal"/>
</dbReference>
<dbReference type="CDD" id="cd00995">
    <property type="entry name" value="PBP2_NikA_DppA_OppA_like"/>
    <property type="match status" value="1"/>
</dbReference>
<keyword evidence="4" id="KW-0732">Signal</keyword>
<dbReference type="InterPro" id="IPR023765">
    <property type="entry name" value="SBP_5_CS"/>
</dbReference>
<dbReference type="Gene3D" id="3.90.76.10">
    <property type="entry name" value="Dipeptide-binding Protein, Domain 1"/>
    <property type="match status" value="1"/>
</dbReference>
<dbReference type="Gene3D" id="3.10.105.10">
    <property type="entry name" value="Dipeptide-binding Protein, Domain 3"/>
    <property type="match status" value="1"/>
</dbReference>
<evidence type="ECO:0000256" key="2">
    <source>
        <dbReference type="ARBA" id="ARBA00005695"/>
    </source>
</evidence>
<dbReference type="GO" id="GO:0042597">
    <property type="term" value="C:periplasmic space"/>
    <property type="evidence" value="ECO:0007669"/>
    <property type="project" value="UniProtKB-ARBA"/>
</dbReference>
<dbReference type="PIRSF" id="PIRSF002741">
    <property type="entry name" value="MppA"/>
    <property type="match status" value="1"/>
</dbReference>
<dbReference type="InterPro" id="IPR039424">
    <property type="entry name" value="SBP_5"/>
</dbReference>
<dbReference type="GO" id="GO:0015833">
    <property type="term" value="P:peptide transport"/>
    <property type="evidence" value="ECO:0007669"/>
    <property type="project" value="TreeGrafter"/>
</dbReference>
<accession>A0A7Y4LIV9</accession>
<dbReference type="GeneID" id="75008873"/>
<comment type="subcellular location">
    <subcellularLocation>
        <location evidence="1">Cell membrane</location>
        <topology evidence="1">Lipid-anchor</topology>
    </subcellularLocation>
</comment>
<evidence type="ECO:0000313" key="7">
    <source>
        <dbReference type="Proteomes" id="UP000195652"/>
    </source>
</evidence>
<feature type="domain" description="Solute-binding protein family 5" evidence="5">
    <location>
        <begin position="103"/>
        <end position="453"/>
    </location>
</feature>
<dbReference type="PROSITE" id="PS51257">
    <property type="entry name" value="PROKAR_LIPOPROTEIN"/>
    <property type="match status" value="1"/>
</dbReference>
<evidence type="ECO:0000256" key="3">
    <source>
        <dbReference type="ARBA" id="ARBA00022448"/>
    </source>
</evidence>
<dbReference type="KEGG" id="csil:CBE74_11705"/>
<proteinExistence type="inferred from homology"/>
<dbReference type="InterPro" id="IPR030678">
    <property type="entry name" value="Peptide/Ni-bd"/>
</dbReference>